<dbReference type="KEGG" id="slut:H9L13_00935"/>
<dbReference type="Proteomes" id="UP000515971">
    <property type="component" value="Chromosome"/>
</dbReference>
<organism evidence="2 3">
    <name type="scientific">Sphingomonas lutea</name>
    <dbReference type="NCBI Taxonomy" id="1045317"/>
    <lineage>
        <taxon>Bacteria</taxon>
        <taxon>Pseudomonadati</taxon>
        <taxon>Pseudomonadota</taxon>
        <taxon>Alphaproteobacteria</taxon>
        <taxon>Sphingomonadales</taxon>
        <taxon>Sphingomonadaceae</taxon>
        <taxon>Sphingomonas</taxon>
    </lineage>
</organism>
<dbReference type="EMBL" id="CP060718">
    <property type="protein sequence ID" value="QNN67562.1"/>
    <property type="molecule type" value="Genomic_DNA"/>
</dbReference>
<accession>A0A7G9SI87</accession>
<sequence length="599" mass="65942">MAQRKDETLEQRAVGLLERHWKLLVIIVWLGFAAWSVYSKWPDIRFFNLADTDDNMRMMQVRGLLAGQDWYDLRQYRMNVPAGLDMHWSRLVDLPLAGLILFLKPLLGGATAERAAVAIAPFLPFLVMLFALALTARRLISPRAYLLVFLALFFAGSTNGMFRPTRIDHHGWQLAFLAIAVAGIADPRKVRGGLTLGFATAASLAIGLELLIYLAIGGVAMTLFWVQERDEAERLRAYAVALGGGTAAAFLLFASNANWQAVCDALSPVWLANALVGSALLFGLAWISPSDWKHRLALGVGAGLIIAAFHAFMWPHCLQRLEGVSPEVEQLWLSHVREARPVWAHGWRVAPLIVALPITGIVGWGVLVWLRRNDPEALRRTLAASAPGLVAALLLMWQTRTGPAAQMLATIGAAALLWWVVPKVWNATRGIVRVLAVTAVVLICAGAAVPFLMEQLPPKPQTNRTIAIGKANRLCNSLWGLRAVGLQPKGMVFTFVDLGPRLINVTHHDAVTGPYHRNGEQIGDVMNAFRGNADQARRIMRKYGADYLLTCPNSSTTTIFMSETPKGFYGQLSRGQVPGWLQPVQLPAGSPYRMWRVID</sequence>
<feature type="transmembrane region" description="Helical" evidence="1">
    <location>
        <begin position="115"/>
        <end position="136"/>
    </location>
</feature>
<feature type="transmembrane region" description="Helical" evidence="1">
    <location>
        <begin position="434"/>
        <end position="453"/>
    </location>
</feature>
<dbReference type="AlphaFoldDB" id="A0A7G9SI87"/>
<feature type="transmembrane region" description="Helical" evidence="1">
    <location>
        <begin position="404"/>
        <end position="422"/>
    </location>
</feature>
<feature type="transmembrane region" description="Helical" evidence="1">
    <location>
        <begin position="349"/>
        <end position="370"/>
    </location>
</feature>
<feature type="transmembrane region" description="Helical" evidence="1">
    <location>
        <begin position="238"/>
        <end position="257"/>
    </location>
</feature>
<evidence type="ECO:0000313" key="2">
    <source>
        <dbReference type="EMBL" id="QNN67562.1"/>
    </source>
</evidence>
<feature type="transmembrane region" description="Helical" evidence="1">
    <location>
        <begin position="296"/>
        <end position="314"/>
    </location>
</feature>
<evidence type="ECO:0000313" key="3">
    <source>
        <dbReference type="Proteomes" id="UP000515971"/>
    </source>
</evidence>
<feature type="transmembrane region" description="Helical" evidence="1">
    <location>
        <begin position="142"/>
        <end position="162"/>
    </location>
</feature>
<evidence type="ECO:0000256" key="1">
    <source>
        <dbReference type="SAM" id="Phobius"/>
    </source>
</evidence>
<reference evidence="2 3" key="1">
    <citation type="submission" date="2020-08" db="EMBL/GenBank/DDBJ databases">
        <title>Genome sequence of Sphingomonas lutea KCTC 23642T.</title>
        <authorList>
            <person name="Hyun D.-W."/>
            <person name="Bae J.-W."/>
        </authorList>
    </citation>
    <scope>NUCLEOTIDE SEQUENCE [LARGE SCALE GENOMIC DNA]</scope>
    <source>
        <strain evidence="2 3">KCTC 23642</strain>
    </source>
</reference>
<keyword evidence="1" id="KW-0472">Membrane</keyword>
<gene>
    <name evidence="2" type="ORF">H9L13_00935</name>
</gene>
<feature type="transmembrane region" description="Helical" evidence="1">
    <location>
        <begin position="382"/>
        <end position="398"/>
    </location>
</feature>
<feature type="transmembrane region" description="Helical" evidence="1">
    <location>
        <begin position="269"/>
        <end position="287"/>
    </location>
</feature>
<keyword evidence="3" id="KW-1185">Reference proteome</keyword>
<dbReference type="RefSeq" id="WP_187538227.1">
    <property type="nucleotide sequence ID" value="NZ_BAABJT010000001.1"/>
</dbReference>
<feature type="transmembrane region" description="Helical" evidence="1">
    <location>
        <begin position="197"/>
        <end position="226"/>
    </location>
</feature>
<name>A0A7G9SI87_9SPHN</name>
<keyword evidence="1" id="KW-0812">Transmembrane</keyword>
<proteinExistence type="predicted"/>
<feature type="transmembrane region" description="Helical" evidence="1">
    <location>
        <begin position="21"/>
        <end position="38"/>
    </location>
</feature>
<keyword evidence="1" id="KW-1133">Transmembrane helix</keyword>
<protein>
    <submittedName>
        <fullName evidence="2">AcrB/AcrD/AcrF family protein</fullName>
    </submittedName>
</protein>